<comment type="subcellular location">
    <subcellularLocation>
        <location evidence="1">Cell outer membrane</location>
    </subcellularLocation>
</comment>
<evidence type="ECO:0000256" key="8">
    <source>
        <dbReference type="SAM" id="Coils"/>
    </source>
</evidence>
<evidence type="ECO:0000313" key="10">
    <source>
        <dbReference type="EMBL" id="MYM23164.1"/>
    </source>
</evidence>
<dbReference type="AlphaFoldDB" id="A0A6L8KBE4"/>
<name>A0A6L8KBE4_9BURK</name>
<dbReference type="GO" id="GO:0015288">
    <property type="term" value="F:porin activity"/>
    <property type="evidence" value="ECO:0007669"/>
    <property type="project" value="TreeGrafter"/>
</dbReference>
<evidence type="ECO:0000256" key="2">
    <source>
        <dbReference type="ARBA" id="ARBA00007613"/>
    </source>
</evidence>
<comment type="similarity">
    <text evidence="2">Belongs to the outer membrane factor (OMF) (TC 1.B.17) family.</text>
</comment>
<dbReference type="Proteomes" id="UP000479335">
    <property type="component" value="Unassembled WGS sequence"/>
</dbReference>
<keyword evidence="3" id="KW-0813">Transport</keyword>
<feature type="region of interest" description="Disordered" evidence="9">
    <location>
        <begin position="252"/>
        <end position="275"/>
    </location>
</feature>
<dbReference type="EMBL" id="WWCN01000006">
    <property type="protein sequence ID" value="MYM23164.1"/>
    <property type="molecule type" value="Genomic_DNA"/>
</dbReference>
<feature type="coiled-coil region" evidence="8">
    <location>
        <begin position="167"/>
        <end position="194"/>
    </location>
</feature>
<dbReference type="PANTHER" id="PTHR30026:SF20">
    <property type="entry name" value="OUTER MEMBRANE PROTEIN TOLC"/>
    <property type="match status" value="1"/>
</dbReference>
<accession>A0A6L8KBE4</accession>
<dbReference type="GO" id="GO:1990281">
    <property type="term" value="C:efflux pump complex"/>
    <property type="evidence" value="ECO:0007669"/>
    <property type="project" value="TreeGrafter"/>
</dbReference>
<dbReference type="GO" id="GO:0015562">
    <property type="term" value="F:efflux transmembrane transporter activity"/>
    <property type="evidence" value="ECO:0007669"/>
    <property type="project" value="InterPro"/>
</dbReference>
<evidence type="ECO:0000256" key="1">
    <source>
        <dbReference type="ARBA" id="ARBA00004442"/>
    </source>
</evidence>
<organism evidence="10 11">
    <name type="scientific">Duganella flavida</name>
    <dbReference type="NCBI Taxonomy" id="2692175"/>
    <lineage>
        <taxon>Bacteria</taxon>
        <taxon>Pseudomonadati</taxon>
        <taxon>Pseudomonadota</taxon>
        <taxon>Betaproteobacteria</taxon>
        <taxon>Burkholderiales</taxon>
        <taxon>Oxalobacteraceae</taxon>
        <taxon>Telluria group</taxon>
        <taxon>Duganella</taxon>
    </lineage>
</organism>
<proteinExistence type="inferred from homology"/>
<evidence type="ECO:0000256" key="5">
    <source>
        <dbReference type="ARBA" id="ARBA00022692"/>
    </source>
</evidence>
<keyword evidence="6" id="KW-0472">Membrane</keyword>
<keyword evidence="7" id="KW-0998">Cell outer membrane</keyword>
<gene>
    <name evidence="10" type="ORF">GTP46_10955</name>
</gene>
<evidence type="ECO:0000256" key="4">
    <source>
        <dbReference type="ARBA" id="ARBA00022452"/>
    </source>
</evidence>
<dbReference type="PANTHER" id="PTHR30026">
    <property type="entry name" value="OUTER MEMBRANE PROTEIN TOLC"/>
    <property type="match status" value="1"/>
</dbReference>
<evidence type="ECO:0000313" key="11">
    <source>
        <dbReference type="Proteomes" id="UP000479335"/>
    </source>
</evidence>
<evidence type="ECO:0000256" key="6">
    <source>
        <dbReference type="ARBA" id="ARBA00023136"/>
    </source>
</evidence>
<keyword evidence="4" id="KW-1134">Transmembrane beta strand</keyword>
<keyword evidence="8" id="KW-0175">Coiled coil</keyword>
<evidence type="ECO:0000256" key="3">
    <source>
        <dbReference type="ARBA" id="ARBA00022448"/>
    </source>
</evidence>
<comment type="caution">
    <text evidence="10">The sequence shown here is derived from an EMBL/GenBank/DDBJ whole genome shotgun (WGS) entry which is preliminary data.</text>
</comment>
<dbReference type="Gene3D" id="1.20.1600.10">
    <property type="entry name" value="Outer membrane efflux proteins (OEP)"/>
    <property type="match status" value="1"/>
</dbReference>
<keyword evidence="11" id="KW-1185">Reference proteome</keyword>
<keyword evidence="5" id="KW-0812">Transmembrane</keyword>
<sequence>MLLGVDASAMSLMQAYEAAAQHDPSYRAAYYNAEGGKENRILGRAGLLPSVTGNYSKTQNRNTETYFGKSGAQDYQSLNSTVQVRQTLFNLDAWARYKQGTAQSAQAEDQFAAATQEMILRVAGAYMEALLKEDQLALARAERDMYVEQIKVNELLFKKGEGTSTDVLETRSRLDLAEAQVLEAQDELMSAKDTLSSLVGQEVVALDHLRPGFRVANDDLKPFEEWKKTALEQNPDLKALAKGVEVARQEYNKQRAGHAPRVDLTGTYGKTGSETSSTINDEFKVRSIGFQVTIPIYQGGAVSAAARQAAAGQEKARQDLEIQQDKNLVELRRNYNQIVSSVSRIDALMKAEESANLLITATQKSIRGGVRINLDLLSAQRQLYTAKRDLAQARYNYMISALRLRAVAGTLSAEDVRLMSAHFE</sequence>
<dbReference type="InterPro" id="IPR010130">
    <property type="entry name" value="T1SS_OMP_TolC"/>
</dbReference>
<dbReference type="InterPro" id="IPR051906">
    <property type="entry name" value="TolC-like"/>
</dbReference>
<reference evidence="10 11" key="1">
    <citation type="submission" date="2019-12" db="EMBL/GenBank/DDBJ databases">
        <title>Novel species isolated from a subtropical stream in China.</title>
        <authorList>
            <person name="Lu H."/>
        </authorList>
    </citation>
    <scope>NUCLEOTIDE SEQUENCE [LARGE SCALE GENOMIC DNA]</scope>
    <source>
        <strain evidence="10 11">FT135W</strain>
    </source>
</reference>
<evidence type="ECO:0000256" key="7">
    <source>
        <dbReference type="ARBA" id="ARBA00023237"/>
    </source>
</evidence>
<evidence type="ECO:0000256" key="9">
    <source>
        <dbReference type="SAM" id="MobiDB-lite"/>
    </source>
</evidence>
<protein>
    <submittedName>
        <fullName evidence="10">TolC family outer membrane protein</fullName>
    </submittedName>
</protein>
<dbReference type="NCBIfam" id="TIGR01844">
    <property type="entry name" value="type_I_sec_TolC"/>
    <property type="match status" value="1"/>
</dbReference>
<dbReference type="InterPro" id="IPR003423">
    <property type="entry name" value="OMP_efflux"/>
</dbReference>
<dbReference type="GO" id="GO:0009279">
    <property type="term" value="C:cell outer membrane"/>
    <property type="evidence" value="ECO:0007669"/>
    <property type="project" value="UniProtKB-SubCell"/>
</dbReference>
<dbReference type="Pfam" id="PF02321">
    <property type="entry name" value="OEP"/>
    <property type="match status" value="2"/>
</dbReference>
<dbReference type="SUPFAM" id="SSF56954">
    <property type="entry name" value="Outer membrane efflux proteins (OEP)"/>
    <property type="match status" value="1"/>
</dbReference>